<dbReference type="OrthoDB" id="2268699at2759"/>
<evidence type="ECO:0000313" key="4">
    <source>
        <dbReference type="Proteomes" id="UP000078561"/>
    </source>
</evidence>
<keyword evidence="4" id="KW-1185">Reference proteome</keyword>
<feature type="compositionally biased region" description="Acidic residues" evidence="1">
    <location>
        <begin position="177"/>
        <end position="189"/>
    </location>
</feature>
<proteinExistence type="predicted"/>
<dbReference type="InParanoid" id="A0A168RH17"/>
<evidence type="ECO:0000313" key="3">
    <source>
        <dbReference type="EMBL" id="SAM06898.1"/>
    </source>
</evidence>
<reference evidence="3" key="1">
    <citation type="submission" date="2016-04" db="EMBL/GenBank/DDBJ databases">
        <authorList>
            <person name="Evans L.H."/>
            <person name="Alamgir A."/>
            <person name="Owens N."/>
            <person name="Weber N.D."/>
            <person name="Virtaneva K."/>
            <person name="Barbian K."/>
            <person name="Babar A."/>
            <person name="Rosenke K."/>
        </authorList>
    </citation>
    <scope>NUCLEOTIDE SEQUENCE [LARGE SCALE GENOMIC DNA]</scope>
    <source>
        <strain evidence="3">CBS 101.48</strain>
    </source>
</reference>
<feature type="region of interest" description="Disordered" evidence="1">
    <location>
        <begin position="140"/>
        <end position="189"/>
    </location>
</feature>
<dbReference type="EMBL" id="LT554635">
    <property type="protein sequence ID" value="SAM06898.1"/>
    <property type="molecule type" value="Genomic_DNA"/>
</dbReference>
<keyword evidence="2" id="KW-1133">Transmembrane helix</keyword>
<protein>
    <submittedName>
        <fullName evidence="3">Uncharacterized protein</fullName>
    </submittedName>
</protein>
<keyword evidence="2" id="KW-0472">Membrane</keyword>
<organism evidence="3">
    <name type="scientific">Absidia glauca</name>
    <name type="common">Pin mould</name>
    <dbReference type="NCBI Taxonomy" id="4829"/>
    <lineage>
        <taxon>Eukaryota</taxon>
        <taxon>Fungi</taxon>
        <taxon>Fungi incertae sedis</taxon>
        <taxon>Mucoromycota</taxon>
        <taxon>Mucoromycotina</taxon>
        <taxon>Mucoromycetes</taxon>
        <taxon>Mucorales</taxon>
        <taxon>Cunninghamellaceae</taxon>
        <taxon>Absidia</taxon>
    </lineage>
</organism>
<feature type="transmembrane region" description="Helical" evidence="2">
    <location>
        <begin position="87"/>
        <end position="114"/>
    </location>
</feature>
<feature type="compositionally biased region" description="Low complexity" evidence="1">
    <location>
        <begin position="140"/>
        <end position="165"/>
    </location>
</feature>
<dbReference type="OMA" id="IWIGNAY"/>
<keyword evidence="2" id="KW-0812">Transmembrane</keyword>
<evidence type="ECO:0000256" key="1">
    <source>
        <dbReference type="SAM" id="MobiDB-lite"/>
    </source>
</evidence>
<dbReference type="Proteomes" id="UP000078561">
    <property type="component" value="Unassembled WGS sequence"/>
</dbReference>
<accession>A0A168RH17</accession>
<evidence type="ECO:0000256" key="2">
    <source>
        <dbReference type="SAM" id="Phobius"/>
    </source>
</evidence>
<feature type="compositionally biased region" description="Polar residues" evidence="1">
    <location>
        <begin position="12"/>
        <end position="22"/>
    </location>
</feature>
<feature type="region of interest" description="Disordered" evidence="1">
    <location>
        <begin position="1"/>
        <end position="22"/>
    </location>
</feature>
<sequence>MVKTKHHLKNITPPNQAHTRQQVYDSDTHSLDSTIWSPTNTVVENMSSAATLTDEKSMDKRSSFLSTGHATSGWLHKRQKNNKRNRAMLGCIGLVVFMVLLGTVVLWVGSAFILPKNKYSATLAQVPRSTSYSFDHHATALSSAHPSPTTTTTSKVTTQKPSSTKRQPPPSHHPADDDYDNDIDDEDDE</sequence>
<dbReference type="AlphaFoldDB" id="A0A168RH17"/>
<name>A0A168RH17_ABSGL</name>
<gene>
    <name evidence="3" type="primary">ABSGL_12564.1 scaffold 12955</name>
</gene>